<reference evidence="4" key="1">
    <citation type="submission" date="2018-06" db="EMBL/GenBank/DDBJ databases">
        <authorList>
            <person name="Zhirakovskaya E."/>
        </authorList>
    </citation>
    <scope>NUCLEOTIDE SEQUENCE</scope>
</reference>
<dbReference type="PIRSF" id="PIRSF005644">
    <property type="entry name" value="Hdrgns_mtr_HypE"/>
    <property type="match status" value="1"/>
</dbReference>
<name>A0A3B1CBM5_9ZZZZ</name>
<evidence type="ECO:0000313" key="4">
    <source>
        <dbReference type="EMBL" id="VAX25582.1"/>
    </source>
</evidence>
<comment type="similarity">
    <text evidence="1">Belongs to the HypE family.</text>
</comment>
<dbReference type="SUPFAM" id="SSF55326">
    <property type="entry name" value="PurM N-terminal domain-like"/>
    <property type="match status" value="1"/>
</dbReference>
<dbReference type="Pfam" id="PF00586">
    <property type="entry name" value="AIRS"/>
    <property type="match status" value="1"/>
</dbReference>
<dbReference type="InterPro" id="IPR036676">
    <property type="entry name" value="PurM-like_C_sf"/>
</dbReference>
<dbReference type="InterPro" id="IPR010918">
    <property type="entry name" value="PurM-like_C_dom"/>
</dbReference>
<dbReference type="CDD" id="cd02197">
    <property type="entry name" value="HypE"/>
    <property type="match status" value="1"/>
</dbReference>
<evidence type="ECO:0000259" key="2">
    <source>
        <dbReference type="Pfam" id="PF00586"/>
    </source>
</evidence>
<protein>
    <submittedName>
        <fullName evidence="4">[NiFe] hydrogenase metallocenter assembly protein HypE</fullName>
    </submittedName>
</protein>
<dbReference type="Gene3D" id="3.30.1330.10">
    <property type="entry name" value="PurM-like, N-terminal domain"/>
    <property type="match status" value="1"/>
</dbReference>
<dbReference type="Gene3D" id="3.90.650.10">
    <property type="entry name" value="PurM-like C-terminal domain"/>
    <property type="match status" value="1"/>
</dbReference>
<dbReference type="Pfam" id="PF02769">
    <property type="entry name" value="AIRS_C"/>
    <property type="match status" value="1"/>
</dbReference>
<dbReference type="InterPro" id="IPR036921">
    <property type="entry name" value="PurM-like_N_sf"/>
</dbReference>
<dbReference type="AlphaFoldDB" id="A0A3B1CBM5"/>
<feature type="domain" description="PurM-like N-terminal" evidence="2">
    <location>
        <begin position="39"/>
        <end position="151"/>
    </location>
</feature>
<dbReference type="GO" id="GO:0051604">
    <property type="term" value="P:protein maturation"/>
    <property type="evidence" value="ECO:0007669"/>
    <property type="project" value="TreeGrafter"/>
</dbReference>
<evidence type="ECO:0000256" key="1">
    <source>
        <dbReference type="ARBA" id="ARBA00006243"/>
    </source>
</evidence>
<dbReference type="EMBL" id="UOGA01000305">
    <property type="protein sequence ID" value="VAX25582.1"/>
    <property type="molecule type" value="Genomic_DNA"/>
</dbReference>
<dbReference type="InterPro" id="IPR011854">
    <property type="entry name" value="HypE"/>
</dbReference>
<evidence type="ECO:0000259" key="3">
    <source>
        <dbReference type="Pfam" id="PF02769"/>
    </source>
</evidence>
<accession>A0A3B1CBM5</accession>
<dbReference type="InterPro" id="IPR016188">
    <property type="entry name" value="PurM-like_N"/>
</dbReference>
<dbReference type="NCBIfam" id="TIGR02124">
    <property type="entry name" value="hypE"/>
    <property type="match status" value="1"/>
</dbReference>
<sequence length="338" mass="35331">MPRADYITLAHGGGGRASEELIEEVFIPAFSNMILDTMSDGAIIDAPKSGKLAFSTDTFVIDPIFFPGGDIGSLAVHGTVNDIAVSGGIPKYMSAGFVLEEGFPISDLKKIAKSMGEAAKSCGVSIVTGDTKVVARGGADKVFINTSAIGFAPEGVRLSPKRVKEGDLIIASGTIGDHGIAILTLRKGLEFKTEIVSDSQPLNRLVEAMLEAEPDIRMMRDPTRGGLSATLNEIAKASGKGIVIDEKALPIKQSVSAVCEILGLDPLNVANEGKLVAFAPQKSADKILEAMRDHPAGRQAAIIGRVGGAGPGRVEMKTAFAGNRIVEPLVGDQLPRIC</sequence>
<dbReference type="PANTHER" id="PTHR30303:SF0">
    <property type="entry name" value="CARBAMOYL DEHYDRATASE HYPE"/>
    <property type="match status" value="1"/>
</dbReference>
<feature type="domain" description="PurM-like C-terminal" evidence="3">
    <location>
        <begin position="164"/>
        <end position="315"/>
    </location>
</feature>
<proteinExistence type="inferred from homology"/>
<gene>
    <name evidence="4" type="ORF">MNBD_NITROSPINAE04-1494</name>
</gene>
<dbReference type="SUPFAM" id="SSF56042">
    <property type="entry name" value="PurM C-terminal domain-like"/>
    <property type="match status" value="1"/>
</dbReference>
<dbReference type="PANTHER" id="PTHR30303">
    <property type="entry name" value="HYDROGENASE ISOENZYMES FORMATION PROTEIN HYPE"/>
    <property type="match status" value="1"/>
</dbReference>
<organism evidence="4">
    <name type="scientific">hydrothermal vent metagenome</name>
    <dbReference type="NCBI Taxonomy" id="652676"/>
    <lineage>
        <taxon>unclassified sequences</taxon>
        <taxon>metagenomes</taxon>
        <taxon>ecological metagenomes</taxon>
    </lineage>
</organism>